<dbReference type="InterPro" id="IPR004345">
    <property type="entry name" value="TB2_DP1_HVA22"/>
</dbReference>
<dbReference type="Pfam" id="PF03134">
    <property type="entry name" value="TB2_DP1_HVA22"/>
    <property type="match status" value="1"/>
</dbReference>
<sequence>MGSFLSRTLLLAFGYAYPAYECFKAVEKDEPEIEQLRFWCQYWILVAILTVCGRIGDVFISWLPLYNEVKLALVIYLWHPNWKGTAYVYNSFLRPYAVKHVTEVDGKLFKLKLKAREVGILYWHRAMNYGRTRSLDMLQHLASQKGSDLPLDQQQQNLRKTDKLALSQASATKPEQLKIPLPDSSSLSEEQPETNNEPGCLLASQSNKRMISSQSCVKTTSQSSVSRVQTGTIQPTSSIGNGNSNSSQEQTPYKEAARGQNSEQESSIVKCCKDGWDISRWLSSVDLAVVLMNKDKTFRSTKLEICTTHQWTIVLRLWRMSNCKNGTPHLSQEITWMRNVFHQISCVTHGTHNKNKGQAVSSFITRLTRKAPAFDPKRKKKKGAKELMETSTATTGTPPKKKSEQVLDGSDIMELVENEEVFSSFVDHKFKELDKDSDGQLSVKELQPAVADIGAALGLPAQGSSPDSDHFYSEVLNEFTHGNQEKVNKTEFKEVLSDILLGMAAGLKRDPIVILRIDGEDLLEFINGPSYEAEMVSVFSQLGSDDTSLRDCLVKALEKLTVDQGMPPSSDSWVMSNIVEPALQSWDSNEQEKPVSQETFLEEFKEVAERVAQNLKEQPVIVAHSENIFDGSSIKRLLSNKFELDKSLNTALENVPKDRNGKVSKEYLRVVLDIVAPSAGLPPIGAVEQINKVVADVFSMINADDGKMVKEDEFKKLLAEILGSIMLQLEGNPISVSSNSVVHEPLASSSTVLQPSS</sequence>
<feature type="compositionally biased region" description="Low complexity" evidence="2">
    <location>
        <begin position="222"/>
        <end position="247"/>
    </location>
</feature>
<gene>
    <name evidence="4" type="ORF">TCM_006708</name>
</gene>
<evidence type="ECO:0000256" key="2">
    <source>
        <dbReference type="SAM" id="MobiDB-lite"/>
    </source>
</evidence>
<evidence type="ECO:0000313" key="5">
    <source>
        <dbReference type="Proteomes" id="UP000026915"/>
    </source>
</evidence>
<dbReference type="SMART" id="SM00054">
    <property type="entry name" value="EFh"/>
    <property type="match status" value="3"/>
</dbReference>
<dbReference type="Pfam" id="PF13499">
    <property type="entry name" value="EF-hand_7"/>
    <property type="match status" value="1"/>
</dbReference>
<dbReference type="AlphaFoldDB" id="A0A061DZH3"/>
<feature type="region of interest" description="Disordered" evidence="2">
    <location>
        <begin position="374"/>
        <end position="406"/>
    </location>
</feature>
<feature type="compositionally biased region" description="Polar residues" evidence="2">
    <location>
        <begin position="183"/>
        <end position="201"/>
    </location>
</feature>
<dbReference type="InterPro" id="IPR002048">
    <property type="entry name" value="EF_hand_dom"/>
</dbReference>
<dbReference type="PROSITE" id="PS00018">
    <property type="entry name" value="EF_HAND_1"/>
    <property type="match status" value="1"/>
</dbReference>
<keyword evidence="5" id="KW-1185">Reference proteome</keyword>
<evidence type="ECO:0000259" key="3">
    <source>
        <dbReference type="PROSITE" id="PS50222"/>
    </source>
</evidence>
<proteinExistence type="predicted"/>
<dbReference type="PANTHER" id="PTHR34574">
    <property type="entry name" value="CALCIUM-BINDING EF-HAND FAMILY PROTEIN-RELATED"/>
    <property type="match status" value="1"/>
</dbReference>
<protein>
    <submittedName>
        <fullName evidence="4">Calcium-binding EF-hand family protein</fullName>
    </submittedName>
</protein>
<dbReference type="STRING" id="3641.A0A061DZH3"/>
<dbReference type="HOGENOM" id="CLU_368203_0_0_1"/>
<dbReference type="Gene3D" id="1.10.238.10">
    <property type="entry name" value="EF-hand"/>
    <property type="match status" value="1"/>
</dbReference>
<dbReference type="PROSITE" id="PS50222">
    <property type="entry name" value="EF_HAND_2"/>
    <property type="match status" value="1"/>
</dbReference>
<evidence type="ECO:0000313" key="4">
    <source>
        <dbReference type="EMBL" id="EOX97782.1"/>
    </source>
</evidence>
<dbReference type="InParanoid" id="A0A061DZH3"/>
<feature type="region of interest" description="Disordered" evidence="2">
    <location>
        <begin position="222"/>
        <end position="264"/>
    </location>
</feature>
<feature type="domain" description="EF-hand" evidence="3">
    <location>
        <begin position="421"/>
        <end position="456"/>
    </location>
</feature>
<keyword evidence="1" id="KW-0106">Calcium</keyword>
<dbReference type="eggNOG" id="KOG1726">
    <property type="taxonomic scope" value="Eukaryota"/>
</dbReference>
<organism evidence="4 5">
    <name type="scientific">Theobroma cacao</name>
    <name type="common">Cacao</name>
    <name type="synonym">Cocoa</name>
    <dbReference type="NCBI Taxonomy" id="3641"/>
    <lineage>
        <taxon>Eukaryota</taxon>
        <taxon>Viridiplantae</taxon>
        <taxon>Streptophyta</taxon>
        <taxon>Embryophyta</taxon>
        <taxon>Tracheophyta</taxon>
        <taxon>Spermatophyta</taxon>
        <taxon>Magnoliopsida</taxon>
        <taxon>eudicotyledons</taxon>
        <taxon>Gunneridae</taxon>
        <taxon>Pentapetalae</taxon>
        <taxon>rosids</taxon>
        <taxon>malvids</taxon>
        <taxon>Malvales</taxon>
        <taxon>Malvaceae</taxon>
        <taxon>Byttnerioideae</taxon>
        <taxon>Theobroma</taxon>
    </lineage>
</organism>
<evidence type="ECO:0000256" key="1">
    <source>
        <dbReference type="ARBA" id="ARBA00022837"/>
    </source>
</evidence>
<feature type="region of interest" description="Disordered" evidence="2">
    <location>
        <begin position="167"/>
        <end position="201"/>
    </location>
</feature>
<name>A0A061DZH3_THECC</name>
<dbReference type="Gramene" id="EOX97782">
    <property type="protein sequence ID" value="EOX97782"/>
    <property type="gene ID" value="TCM_006708"/>
</dbReference>
<reference evidence="4 5" key="1">
    <citation type="journal article" date="2013" name="Genome Biol.">
        <title>The genome sequence of the most widely cultivated cacao type and its use to identify candidate genes regulating pod color.</title>
        <authorList>
            <person name="Motamayor J.C."/>
            <person name="Mockaitis K."/>
            <person name="Schmutz J."/>
            <person name="Haiminen N."/>
            <person name="Iii D.L."/>
            <person name="Cornejo O."/>
            <person name="Findley S.D."/>
            <person name="Zheng P."/>
            <person name="Utro F."/>
            <person name="Royaert S."/>
            <person name="Saski C."/>
            <person name="Jenkins J."/>
            <person name="Podicheti R."/>
            <person name="Zhao M."/>
            <person name="Scheffler B.E."/>
            <person name="Stack J.C."/>
            <person name="Feltus F.A."/>
            <person name="Mustiga G.M."/>
            <person name="Amores F."/>
            <person name="Phillips W."/>
            <person name="Marelli J.P."/>
            <person name="May G.D."/>
            <person name="Shapiro H."/>
            <person name="Ma J."/>
            <person name="Bustamante C.D."/>
            <person name="Schnell R.J."/>
            <person name="Main D."/>
            <person name="Gilbert D."/>
            <person name="Parida L."/>
            <person name="Kuhn D.N."/>
        </authorList>
    </citation>
    <scope>NUCLEOTIDE SEQUENCE [LARGE SCALE GENOMIC DNA]</scope>
    <source>
        <strain evidence="5">cv. Matina 1-6</strain>
    </source>
</reference>
<dbReference type="Proteomes" id="UP000026915">
    <property type="component" value="Chromosome 2"/>
</dbReference>
<dbReference type="EMBL" id="CM001880">
    <property type="protein sequence ID" value="EOX97782.1"/>
    <property type="molecule type" value="Genomic_DNA"/>
</dbReference>
<accession>A0A061DZH3</accession>
<dbReference type="SUPFAM" id="SSF47473">
    <property type="entry name" value="EF-hand"/>
    <property type="match status" value="1"/>
</dbReference>
<dbReference type="PANTHER" id="PTHR34574:SF13">
    <property type="entry name" value="EF-HAND DOMAIN-CONTAINING PROTEIN"/>
    <property type="match status" value="1"/>
</dbReference>
<dbReference type="InterPro" id="IPR018247">
    <property type="entry name" value="EF_Hand_1_Ca_BS"/>
</dbReference>
<dbReference type="InterPro" id="IPR011992">
    <property type="entry name" value="EF-hand-dom_pair"/>
</dbReference>
<dbReference type="GO" id="GO:0005509">
    <property type="term" value="F:calcium ion binding"/>
    <property type="evidence" value="ECO:0007669"/>
    <property type="project" value="InterPro"/>
</dbReference>